<dbReference type="AlphaFoldDB" id="A0A644YCQ7"/>
<organism evidence="1">
    <name type="scientific">bioreactor metagenome</name>
    <dbReference type="NCBI Taxonomy" id="1076179"/>
    <lineage>
        <taxon>unclassified sequences</taxon>
        <taxon>metagenomes</taxon>
        <taxon>ecological metagenomes</taxon>
    </lineage>
</organism>
<accession>A0A644YCQ7</accession>
<dbReference type="Gene3D" id="2.40.160.130">
    <property type="entry name" value="Capsule assembly protein Wzi"/>
    <property type="match status" value="1"/>
</dbReference>
<evidence type="ECO:0000313" key="1">
    <source>
        <dbReference type="EMBL" id="MPM26335.1"/>
    </source>
</evidence>
<reference evidence="1" key="1">
    <citation type="submission" date="2019-08" db="EMBL/GenBank/DDBJ databases">
        <authorList>
            <person name="Kucharzyk K."/>
            <person name="Murdoch R.W."/>
            <person name="Higgins S."/>
            <person name="Loffler F."/>
        </authorList>
    </citation>
    <scope>NUCLEOTIDE SEQUENCE</scope>
</reference>
<name>A0A644YCQ7_9ZZZZ</name>
<protein>
    <recommendedName>
        <fullName evidence="2">Capsule assembly Wzi family protein</fullName>
    </recommendedName>
</protein>
<dbReference type="EMBL" id="VSSQ01004709">
    <property type="protein sequence ID" value="MPM26335.1"/>
    <property type="molecule type" value="Genomic_DNA"/>
</dbReference>
<dbReference type="InterPro" id="IPR038636">
    <property type="entry name" value="Wzi_sf"/>
</dbReference>
<gene>
    <name evidence="1" type="ORF">SDC9_72836</name>
</gene>
<proteinExistence type="predicted"/>
<comment type="caution">
    <text evidence="1">The sequence shown here is derived from an EMBL/GenBank/DDBJ whole genome shotgun (WGS) entry which is preliminary data.</text>
</comment>
<sequence>MKFCCILILILIALRLPAQVGSSSHNTMSEMNFSFTHSPFIDSIGTAHSSLKNYQLFIHHKSDSQNVLYLNPAVSTEIMAGSDLSHNSAAGFEMIFAARKFSAVMFPRCIFADYPDFVGEKFDSMSVFPYFGKTSFSAGDARGVLSIPIYLKYDLNRVFSLEAGNGRAFLGDGYRSVLLSDQSADYPFARIVANMKQVKYMHQISRWRQELSDGSNETKFAATHYLSWMITKKLNFSVFESIIWKAEDSVRQRGFEWLYLNPVMFFRPAEFALGSPDNNLLGGNISWDFLPKTKLYGQFVLDEFFISEIKSWLKHMMNPDDPAIQYGAWVNKQAFQIGMKSMDVFSIKGLHCLAEFNYARPYIWSHRDPMLSNTHMNQPIAHPLGANFYEIIFRSEFKKAKWSAHLNMMYYVTGLDSAGTHFGQDLLQSTFDSPLGNGNIPVQYYGNAVGQGVRHDVMQVNAEFRKKIRWIGNSFVWRTGVMLRNDKTEMTNSFQKYIYTGFFFNLQPDEWNMR</sequence>
<evidence type="ECO:0008006" key="2">
    <source>
        <dbReference type="Google" id="ProtNLM"/>
    </source>
</evidence>